<dbReference type="AlphaFoldDB" id="A0AAV7L4V7"/>
<organism evidence="1 2">
    <name type="scientific">Pleurodeles waltl</name>
    <name type="common">Iberian ribbed newt</name>
    <dbReference type="NCBI Taxonomy" id="8319"/>
    <lineage>
        <taxon>Eukaryota</taxon>
        <taxon>Metazoa</taxon>
        <taxon>Chordata</taxon>
        <taxon>Craniata</taxon>
        <taxon>Vertebrata</taxon>
        <taxon>Euteleostomi</taxon>
        <taxon>Amphibia</taxon>
        <taxon>Batrachia</taxon>
        <taxon>Caudata</taxon>
        <taxon>Salamandroidea</taxon>
        <taxon>Salamandridae</taxon>
        <taxon>Pleurodelinae</taxon>
        <taxon>Pleurodeles</taxon>
    </lineage>
</organism>
<keyword evidence="2" id="KW-1185">Reference proteome</keyword>
<reference evidence="1" key="1">
    <citation type="journal article" date="2022" name="bioRxiv">
        <title>Sequencing and chromosome-scale assembly of the giantPleurodeles waltlgenome.</title>
        <authorList>
            <person name="Brown T."/>
            <person name="Elewa A."/>
            <person name="Iarovenko S."/>
            <person name="Subramanian E."/>
            <person name="Araus A.J."/>
            <person name="Petzold A."/>
            <person name="Susuki M."/>
            <person name="Suzuki K.-i.T."/>
            <person name="Hayashi T."/>
            <person name="Toyoda A."/>
            <person name="Oliveira C."/>
            <person name="Osipova E."/>
            <person name="Leigh N.D."/>
            <person name="Simon A."/>
            <person name="Yun M.H."/>
        </authorList>
    </citation>
    <scope>NUCLEOTIDE SEQUENCE</scope>
    <source>
        <strain evidence="1">20211129_DDA</strain>
        <tissue evidence="1">Liver</tissue>
    </source>
</reference>
<evidence type="ECO:0000313" key="2">
    <source>
        <dbReference type="Proteomes" id="UP001066276"/>
    </source>
</evidence>
<dbReference type="EMBL" id="JANPWB010000016">
    <property type="protein sequence ID" value="KAJ1085309.1"/>
    <property type="molecule type" value="Genomic_DNA"/>
</dbReference>
<proteinExistence type="predicted"/>
<evidence type="ECO:0000313" key="1">
    <source>
        <dbReference type="EMBL" id="KAJ1085309.1"/>
    </source>
</evidence>
<accession>A0AAV7L4V7</accession>
<protein>
    <submittedName>
        <fullName evidence="1">Uncharacterized protein</fullName>
    </submittedName>
</protein>
<sequence>MLNCATPKAGRGCLKINRVLRPGCHATLRAALRRQQGVTDKKGDFPTDVCEDLAVLCGGTAWAVGSGAAGGGGEASHWIASHPRFGERPLDWSPRL</sequence>
<comment type="caution">
    <text evidence="1">The sequence shown here is derived from an EMBL/GenBank/DDBJ whole genome shotgun (WGS) entry which is preliminary data.</text>
</comment>
<gene>
    <name evidence="1" type="ORF">NDU88_005442</name>
</gene>
<name>A0AAV7L4V7_PLEWA</name>
<dbReference type="Proteomes" id="UP001066276">
    <property type="component" value="Chromosome 12"/>
</dbReference>